<dbReference type="PROSITE" id="PS01031">
    <property type="entry name" value="SHSP"/>
    <property type="match status" value="1"/>
</dbReference>
<feature type="region of interest" description="Disordered" evidence="3">
    <location>
        <begin position="1"/>
        <end position="107"/>
    </location>
</feature>
<feature type="domain" description="SHSP" evidence="4">
    <location>
        <begin position="145"/>
        <end position="256"/>
    </location>
</feature>
<accession>A0A8J2MEW5</accession>
<feature type="compositionally biased region" description="Low complexity" evidence="3">
    <location>
        <begin position="18"/>
        <end position="27"/>
    </location>
</feature>
<evidence type="ECO:0000256" key="3">
    <source>
        <dbReference type="SAM" id="MobiDB-lite"/>
    </source>
</evidence>
<feature type="region of interest" description="Disordered" evidence="3">
    <location>
        <begin position="263"/>
        <end position="289"/>
    </location>
</feature>
<feature type="compositionally biased region" description="Low complexity" evidence="3">
    <location>
        <begin position="79"/>
        <end position="95"/>
    </location>
</feature>
<dbReference type="InterPro" id="IPR001436">
    <property type="entry name" value="Alpha-crystallin/sHSP_animal"/>
</dbReference>
<protein>
    <recommendedName>
        <fullName evidence="4">SHSP domain-containing protein</fullName>
    </recommendedName>
</protein>
<dbReference type="PANTHER" id="PTHR45640">
    <property type="entry name" value="HEAT SHOCK PROTEIN HSP-12.2-RELATED"/>
    <property type="match status" value="1"/>
</dbReference>
<dbReference type="SUPFAM" id="SSF49764">
    <property type="entry name" value="HSP20-like chaperones"/>
    <property type="match status" value="1"/>
</dbReference>
<reference evidence="5" key="1">
    <citation type="submission" date="2021-09" db="EMBL/GenBank/DDBJ databases">
        <authorList>
            <consortium name="Pathogen Informatics"/>
        </authorList>
    </citation>
    <scope>NUCLEOTIDE SEQUENCE</scope>
</reference>
<dbReference type="GO" id="GO:0005634">
    <property type="term" value="C:nucleus"/>
    <property type="evidence" value="ECO:0007669"/>
    <property type="project" value="TreeGrafter"/>
</dbReference>
<dbReference type="GO" id="GO:0042026">
    <property type="term" value="P:protein refolding"/>
    <property type="evidence" value="ECO:0007669"/>
    <property type="project" value="TreeGrafter"/>
</dbReference>
<dbReference type="Proteomes" id="UP000746747">
    <property type="component" value="Unassembled WGS sequence"/>
</dbReference>
<gene>
    <name evidence="5" type="ORF">CJOHNSTONI_LOCUS9979</name>
</gene>
<evidence type="ECO:0000259" key="4">
    <source>
        <dbReference type="PROSITE" id="PS01031"/>
    </source>
</evidence>
<dbReference type="InterPro" id="IPR002068">
    <property type="entry name" value="A-crystallin/Hsp20_dom"/>
</dbReference>
<dbReference type="InterPro" id="IPR008978">
    <property type="entry name" value="HSP20-like_chaperone"/>
</dbReference>
<proteinExistence type="inferred from homology"/>
<evidence type="ECO:0000256" key="2">
    <source>
        <dbReference type="RuleBase" id="RU003616"/>
    </source>
</evidence>
<evidence type="ECO:0000313" key="6">
    <source>
        <dbReference type="Proteomes" id="UP000746747"/>
    </source>
</evidence>
<feature type="compositionally biased region" description="Pro residues" evidence="3">
    <location>
        <begin position="28"/>
        <end position="42"/>
    </location>
</feature>
<dbReference type="OrthoDB" id="1431247at2759"/>
<feature type="compositionally biased region" description="Low complexity" evidence="3">
    <location>
        <begin position="268"/>
        <end position="289"/>
    </location>
</feature>
<dbReference type="GO" id="GO:0005737">
    <property type="term" value="C:cytoplasm"/>
    <property type="evidence" value="ECO:0007669"/>
    <property type="project" value="TreeGrafter"/>
</dbReference>
<dbReference type="GO" id="GO:0009408">
    <property type="term" value="P:response to heat"/>
    <property type="evidence" value="ECO:0007669"/>
    <property type="project" value="TreeGrafter"/>
</dbReference>
<organism evidence="5 6">
    <name type="scientific">Cercopithifilaria johnstoni</name>
    <dbReference type="NCBI Taxonomy" id="2874296"/>
    <lineage>
        <taxon>Eukaryota</taxon>
        <taxon>Metazoa</taxon>
        <taxon>Ecdysozoa</taxon>
        <taxon>Nematoda</taxon>
        <taxon>Chromadorea</taxon>
        <taxon>Rhabditida</taxon>
        <taxon>Spirurina</taxon>
        <taxon>Spiruromorpha</taxon>
        <taxon>Filarioidea</taxon>
        <taxon>Onchocercidae</taxon>
        <taxon>Cercopithifilaria</taxon>
    </lineage>
</organism>
<name>A0A8J2MEW5_9BILA</name>
<dbReference type="PANTHER" id="PTHR45640:SF32">
    <property type="entry name" value="STRESS-INDUCED PROTEIN 1"/>
    <property type="match status" value="1"/>
</dbReference>
<dbReference type="EMBL" id="CAKAEH010001962">
    <property type="protein sequence ID" value="CAG9540470.1"/>
    <property type="molecule type" value="Genomic_DNA"/>
</dbReference>
<sequence length="348" mass="39241">MVWQTFTHSKNTDSGDNLTSSISLSPVSPLPSPPRTPIPTLPSTPSVTATINHTQHKSSSNERPSSPPRPPPRFHRPTPKSSSSSDSHNTDNTSHANTSGYGTPHNDLPFSMTPAGRFFSHFFNEAMQYFNYPMHDIVWSEEPPTTNACNGNSINEKIIDNDEKFSIEIDLSDFLTGELLINYDEEGRELLVEGHQKERNDRYGSVERNFKRKFDIPIDAHDGSLAAYLFPTGLLTIQAFKKHTKQPIRRIPIQEVVDIPDKIDKNTTKPSTNKNTTNKANINSSVSSKSKTVSESKFPTFEKMSKIAEKIPKIPKIKEDKMKQLNFDEKQKSTDGLSMKREYLNIFC</sequence>
<dbReference type="Pfam" id="PF00011">
    <property type="entry name" value="HSP20"/>
    <property type="match status" value="1"/>
</dbReference>
<evidence type="ECO:0000313" key="5">
    <source>
        <dbReference type="EMBL" id="CAG9540470.1"/>
    </source>
</evidence>
<dbReference type="GO" id="GO:0036498">
    <property type="term" value="P:IRE1-mediated unfolded protein response"/>
    <property type="evidence" value="ECO:0007669"/>
    <property type="project" value="TreeGrafter"/>
</dbReference>
<comment type="similarity">
    <text evidence="1 2">Belongs to the small heat shock protein (HSP20) family.</text>
</comment>
<comment type="caution">
    <text evidence="5">The sequence shown here is derived from an EMBL/GenBank/DDBJ whole genome shotgun (WGS) entry which is preliminary data.</text>
</comment>
<dbReference type="Gene3D" id="2.60.40.790">
    <property type="match status" value="1"/>
</dbReference>
<dbReference type="CDD" id="cd06526">
    <property type="entry name" value="metazoan_ACD"/>
    <property type="match status" value="1"/>
</dbReference>
<dbReference type="GO" id="GO:0051082">
    <property type="term" value="F:unfolded protein binding"/>
    <property type="evidence" value="ECO:0007669"/>
    <property type="project" value="TreeGrafter"/>
</dbReference>
<feature type="compositionally biased region" description="Polar residues" evidence="3">
    <location>
        <begin position="1"/>
        <end position="17"/>
    </location>
</feature>
<evidence type="ECO:0000256" key="1">
    <source>
        <dbReference type="PROSITE-ProRule" id="PRU00285"/>
    </source>
</evidence>
<keyword evidence="6" id="KW-1185">Reference proteome</keyword>
<dbReference type="AlphaFoldDB" id="A0A8J2MEW5"/>